<dbReference type="Gene3D" id="3.10.180.10">
    <property type="entry name" value="2,3-Dihydroxybiphenyl 1,2-Dioxygenase, domain 1"/>
    <property type="match status" value="2"/>
</dbReference>
<dbReference type="InterPro" id="IPR004360">
    <property type="entry name" value="Glyas_Fos-R_dOase_dom"/>
</dbReference>
<name>A0A6H2DLS9_9SPHN</name>
<evidence type="ECO:0000259" key="1">
    <source>
        <dbReference type="PROSITE" id="PS51819"/>
    </source>
</evidence>
<dbReference type="Proteomes" id="UP000501600">
    <property type="component" value="Chromosome"/>
</dbReference>
<organism evidence="2 3">
    <name type="scientific">Parasphingorhabdus halotolerans</name>
    <dbReference type="NCBI Taxonomy" id="2725558"/>
    <lineage>
        <taxon>Bacteria</taxon>
        <taxon>Pseudomonadati</taxon>
        <taxon>Pseudomonadota</taxon>
        <taxon>Alphaproteobacteria</taxon>
        <taxon>Sphingomonadales</taxon>
        <taxon>Sphingomonadaceae</taxon>
        <taxon>Parasphingorhabdus</taxon>
    </lineage>
</organism>
<gene>
    <name evidence="2" type="ORF">HF685_10360</name>
</gene>
<dbReference type="KEGG" id="phao:HF685_10360"/>
<dbReference type="InterPro" id="IPR052164">
    <property type="entry name" value="Anthracycline_SecMetBiosynth"/>
</dbReference>
<dbReference type="InterPro" id="IPR037523">
    <property type="entry name" value="VOC_core"/>
</dbReference>
<dbReference type="RefSeq" id="WP_168819791.1">
    <property type="nucleotide sequence ID" value="NZ_CP051217.1"/>
</dbReference>
<feature type="domain" description="VOC" evidence="1">
    <location>
        <begin position="7"/>
        <end position="124"/>
    </location>
</feature>
<dbReference type="PANTHER" id="PTHR33993">
    <property type="entry name" value="GLYOXALASE-RELATED"/>
    <property type="match status" value="1"/>
</dbReference>
<dbReference type="CDD" id="cd07247">
    <property type="entry name" value="SgaA_N_like"/>
    <property type="match status" value="2"/>
</dbReference>
<keyword evidence="3" id="KW-1185">Reference proteome</keyword>
<evidence type="ECO:0000313" key="3">
    <source>
        <dbReference type="Proteomes" id="UP000501600"/>
    </source>
</evidence>
<dbReference type="PROSITE" id="PS51819">
    <property type="entry name" value="VOC"/>
    <property type="match status" value="2"/>
</dbReference>
<sequence length="264" mass="28699">MPNKHGDFIWYELMTNDADAAQDFYGAVLGWDFADSGQTGMDYRQISMKGNDVGGVMPLTPEMTAGGAQPCWRGYINVEDVDRMAEAITSAGGNVFMDPQDIGGVGRFAYVADPQGAMFYVMKPTPPADNPDATSMAFAATEPMVGHCAWNELATSDQDAAINFYHDLFGWEQKDEMDMGPMGSYKFFHHGPGMIGAVMTKPDEMPVSAWTYYFRVADIDEAVKAIRSNGGQITLEPSEIPGGEFQLNAMDPQGAAFALVGARH</sequence>
<dbReference type="EMBL" id="CP051217">
    <property type="protein sequence ID" value="QJB69632.1"/>
    <property type="molecule type" value="Genomic_DNA"/>
</dbReference>
<protein>
    <submittedName>
        <fullName evidence="2">VOC family protein</fullName>
    </submittedName>
</protein>
<evidence type="ECO:0000313" key="2">
    <source>
        <dbReference type="EMBL" id="QJB69632.1"/>
    </source>
</evidence>
<accession>A0A6H2DLS9</accession>
<feature type="domain" description="VOC" evidence="1">
    <location>
        <begin position="144"/>
        <end position="262"/>
    </location>
</feature>
<dbReference type="SUPFAM" id="SSF54593">
    <property type="entry name" value="Glyoxalase/Bleomycin resistance protein/Dihydroxybiphenyl dioxygenase"/>
    <property type="match status" value="2"/>
</dbReference>
<reference evidence="2 3" key="1">
    <citation type="submission" date="2020-04" db="EMBL/GenBank/DDBJ databases">
        <title>Genome sequence for Sphingorhabdus sp. strain M1.</title>
        <authorList>
            <person name="Park S.-J."/>
        </authorList>
    </citation>
    <scope>NUCLEOTIDE SEQUENCE [LARGE SCALE GENOMIC DNA]</scope>
    <source>
        <strain evidence="2 3">JK6</strain>
    </source>
</reference>
<dbReference type="PANTHER" id="PTHR33993:SF14">
    <property type="entry name" value="GB|AAF24581.1"/>
    <property type="match status" value="1"/>
</dbReference>
<proteinExistence type="predicted"/>
<dbReference type="InterPro" id="IPR029068">
    <property type="entry name" value="Glyas_Bleomycin-R_OHBP_Dase"/>
</dbReference>
<dbReference type="AlphaFoldDB" id="A0A6H2DLS9"/>
<dbReference type="Pfam" id="PF00903">
    <property type="entry name" value="Glyoxalase"/>
    <property type="match status" value="2"/>
</dbReference>